<dbReference type="RefSeq" id="WP_340267019.1">
    <property type="nucleotide sequence ID" value="NZ_JBBEOG010000001.1"/>
</dbReference>
<evidence type="ECO:0000313" key="3">
    <source>
        <dbReference type="Proteomes" id="UP001596122"/>
    </source>
</evidence>
<reference evidence="3" key="1">
    <citation type="journal article" date="2019" name="Int. J. Syst. Evol. Microbiol.">
        <title>The Global Catalogue of Microorganisms (GCM) 10K type strain sequencing project: providing services to taxonomists for standard genome sequencing and annotation.</title>
        <authorList>
            <consortium name="The Broad Institute Genomics Platform"/>
            <consortium name="The Broad Institute Genome Sequencing Center for Infectious Disease"/>
            <person name="Wu L."/>
            <person name="Ma J."/>
        </authorList>
    </citation>
    <scope>NUCLEOTIDE SEQUENCE [LARGE SCALE GENOMIC DNA]</scope>
    <source>
        <strain evidence="3">CCUG 43114</strain>
    </source>
</reference>
<dbReference type="EMBL" id="JBHSLD010000006">
    <property type="protein sequence ID" value="MFC5380150.1"/>
    <property type="molecule type" value="Genomic_DNA"/>
</dbReference>
<proteinExistence type="predicted"/>
<name>A0ABW0GJW2_9MICO</name>
<evidence type="ECO:0008006" key="4">
    <source>
        <dbReference type="Google" id="ProtNLM"/>
    </source>
</evidence>
<evidence type="ECO:0000313" key="2">
    <source>
        <dbReference type="EMBL" id="MFC5380150.1"/>
    </source>
</evidence>
<evidence type="ECO:0000256" key="1">
    <source>
        <dbReference type="SAM" id="Phobius"/>
    </source>
</evidence>
<feature type="transmembrane region" description="Helical" evidence="1">
    <location>
        <begin position="96"/>
        <end position="114"/>
    </location>
</feature>
<comment type="caution">
    <text evidence="2">The sequence shown here is derived from an EMBL/GenBank/DDBJ whole genome shotgun (WGS) entry which is preliminary data.</text>
</comment>
<protein>
    <recommendedName>
        <fullName evidence="4">Integral membrane protein</fullName>
    </recommendedName>
</protein>
<keyword evidence="3" id="KW-1185">Reference proteome</keyword>
<dbReference type="Proteomes" id="UP001596122">
    <property type="component" value="Unassembled WGS sequence"/>
</dbReference>
<keyword evidence="1" id="KW-0472">Membrane</keyword>
<accession>A0ABW0GJW2</accession>
<keyword evidence="1" id="KW-1133">Transmembrane helix</keyword>
<gene>
    <name evidence="2" type="ORF">ACFPJ6_05060</name>
</gene>
<feature type="transmembrane region" description="Helical" evidence="1">
    <location>
        <begin position="32"/>
        <end position="56"/>
    </location>
</feature>
<feature type="transmembrane region" description="Helical" evidence="1">
    <location>
        <begin position="68"/>
        <end position="84"/>
    </location>
</feature>
<sequence length="119" mass="12545">MAILYGVLVVLHLIGMAGVVGGYLASVRSPRFPVVMLHGALTALVTGLLLVGLSYPVFDGENIDNAKISVKLVVALVVAVLVFVNRRREVVPTGLFHLVGGLAVLNVAVAVLWSDRFLG</sequence>
<organism evidence="2 3">
    <name type="scientific">Aquipuribacter nitratireducens</name>
    <dbReference type="NCBI Taxonomy" id="650104"/>
    <lineage>
        <taxon>Bacteria</taxon>
        <taxon>Bacillati</taxon>
        <taxon>Actinomycetota</taxon>
        <taxon>Actinomycetes</taxon>
        <taxon>Micrococcales</taxon>
        <taxon>Intrasporangiaceae</taxon>
        <taxon>Aquipuribacter</taxon>
    </lineage>
</organism>
<keyword evidence="1" id="KW-0812">Transmembrane</keyword>
<feature type="transmembrane region" description="Helical" evidence="1">
    <location>
        <begin position="6"/>
        <end position="25"/>
    </location>
</feature>